<feature type="transmembrane region" description="Helical" evidence="4">
    <location>
        <begin position="114"/>
        <end position="136"/>
    </location>
</feature>
<dbReference type="RefSeq" id="WP_150549208.1">
    <property type="nucleotide sequence ID" value="NZ_JBALWF010000016.1"/>
</dbReference>
<reference evidence="6" key="1">
    <citation type="submission" date="2019-02" db="EMBL/GenBank/DDBJ databases">
        <authorList>
            <consortium name="Genoscope - CEA"/>
            <person name="William W."/>
        </authorList>
    </citation>
    <scope>NUCLEOTIDE SEQUENCE [LARGE SCALE GENOMIC DNA]</scope>
    <source>
        <strain evidence="6">YSy11</strain>
    </source>
</reference>
<keyword evidence="3 4" id="KW-0472">Membrane</keyword>
<feature type="transmembrane region" description="Helical" evidence="4">
    <location>
        <begin position="216"/>
        <end position="241"/>
    </location>
</feature>
<proteinExistence type="inferred from homology"/>
<feature type="domain" description="Major facilitator superfamily (MFS) profile" evidence="5">
    <location>
        <begin position="14"/>
        <end position="391"/>
    </location>
</feature>
<feature type="transmembrane region" description="Helical" evidence="4">
    <location>
        <begin position="367"/>
        <end position="388"/>
    </location>
</feature>
<evidence type="ECO:0000256" key="1">
    <source>
        <dbReference type="ARBA" id="ARBA00022692"/>
    </source>
</evidence>
<dbReference type="GO" id="GO:0005886">
    <property type="term" value="C:plasma membrane"/>
    <property type="evidence" value="ECO:0007669"/>
    <property type="project" value="UniProtKB-SubCell"/>
</dbReference>
<evidence type="ECO:0000256" key="4">
    <source>
        <dbReference type="HAMAP-Rule" id="MF_01118"/>
    </source>
</evidence>
<keyword evidence="4" id="KW-0997">Cell inner membrane</keyword>
<dbReference type="EMBL" id="LR215729">
    <property type="protein sequence ID" value="VEV98918.1"/>
    <property type="molecule type" value="Genomic_DNA"/>
</dbReference>
<feature type="transmembrane region" description="Helical" evidence="4">
    <location>
        <begin position="341"/>
        <end position="361"/>
    </location>
</feature>
<dbReference type="PANTHER" id="PTHR23531:SF1">
    <property type="entry name" value="QUINOLENE RESISTANCE PROTEIN NORA"/>
    <property type="match status" value="1"/>
</dbReference>
<feature type="transmembrane region" description="Helical" evidence="4">
    <location>
        <begin position="148"/>
        <end position="167"/>
    </location>
</feature>
<dbReference type="InterPro" id="IPR052714">
    <property type="entry name" value="MFS_Exporter"/>
</dbReference>
<dbReference type="CDD" id="cd17489">
    <property type="entry name" value="MFS_YfcJ_like"/>
    <property type="match status" value="1"/>
</dbReference>
<feature type="transmembrane region" description="Helical" evidence="4">
    <location>
        <begin position="302"/>
        <end position="329"/>
    </location>
</feature>
<dbReference type="AlphaFoldDB" id="A0A653E8H9"/>
<keyword evidence="4" id="KW-0813">Transport</keyword>
<dbReference type="GO" id="GO:0022857">
    <property type="term" value="F:transmembrane transporter activity"/>
    <property type="evidence" value="ECO:0007669"/>
    <property type="project" value="UniProtKB-UniRule"/>
</dbReference>
<sequence>MSQAAQPTPAVNLQIISIVTVTFVSFLCIGLPLAVLPRYVLNDLGYSAVITGIVIGTQYFSTLLSRPMSGSLADRAGPKQAVLYGLMGCIVSGLLTLLSTSLQSMPALSLGLLLAGRVVLGVAQGLVGTGSISWAIGRFGSDYTAKVISFNGIASYGGIAIGAPLGVAMVSAVGLWSIGALTMLLSAVALAFAWPKQPAPILSGSRMPFARVFLSIAPHGTVLALGSIGFGTLATFITLYYDSLGWVDAEYCLTAFGIAFIVSRLLFAGVIKRFGGYPVAVVCLAIEFFGLMLLAFGNAPSVMLAGAALTGLGLSLVYPALGVEAIALIPAASRSSALGAYALFFDLSLGLAGPLMGYVAAHANYSTTFLVAALLAATGTLACIYRVYRARY</sequence>
<dbReference type="Pfam" id="PF07690">
    <property type="entry name" value="MFS_1"/>
    <property type="match status" value="1"/>
</dbReference>
<evidence type="ECO:0000256" key="3">
    <source>
        <dbReference type="ARBA" id="ARBA00023136"/>
    </source>
</evidence>
<name>A0A653E8H9_9PSED</name>
<dbReference type="PROSITE" id="PS50850">
    <property type="entry name" value="MFS"/>
    <property type="match status" value="1"/>
</dbReference>
<evidence type="ECO:0000256" key="2">
    <source>
        <dbReference type="ARBA" id="ARBA00022989"/>
    </source>
</evidence>
<dbReference type="PANTHER" id="PTHR23531">
    <property type="entry name" value="QUINOLENE RESISTANCE PROTEIN NORA"/>
    <property type="match status" value="1"/>
</dbReference>
<feature type="transmembrane region" description="Helical" evidence="4">
    <location>
        <begin position="12"/>
        <end position="33"/>
    </location>
</feature>
<dbReference type="InterPro" id="IPR020846">
    <property type="entry name" value="MFS_dom"/>
</dbReference>
<dbReference type="HAMAP" id="MF_01118">
    <property type="entry name" value="MFS_YhhS"/>
    <property type="match status" value="1"/>
</dbReference>
<feature type="transmembrane region" description="Helical" evidence="4">
    <location>
        <begin position="81"/>
        <end position="102"/>
    </location>
</feature>
<feature type="transmembrane region" description="Helical" evidence="4">
    <location>
        <begin position="277"/>
        <end position="296"/>
    </location>
</feature>
<keyword evidence="1 4" id="KW-0812">Transmembrane</keyword>
<protein>
    <recommendedName>
        <fullName evidence="4">Uncharacterized MFS-type transporter PMYSY11_3874</fullName>
    </recommendedName>
</protein>
<organism evidence="6">
    <name type="scientific">Pseudomonas marincola</name>
    <dbReference type="NCBI Taxonomy" id="437900"/>
    <lineage>
        <taxon>Bacteria</taxon>
        <taxon>Pseudomonadati</taxon>
        <taxon>Pseudomonadota</taxon>
        <taxon>Gammaproteobacteria</taxon>
        <taxon>Pseudomonadales</taxon>
        <taxon>Pseudomonadaceae</taxon>
        <taxon>Pseudomonas</taxon>
    </lineage>
</organism>
<dbReference type="NCBIfam" id="NF003477">
    <property type="entry name" value="PRK05122.1"/>
    <property type="match status" value="1"/>
</dbReference>
<dbReference type="Gene3D" id="1.20.1250.20">
    <property type="entry name" value="MFS general substrate transporter like domains"/>
    <property type="match status" value="1"/>
</dbReference>
<dbReference type="SUPFAM" id="SSF103473">
    <property type="entry name" value="MFS general substrate transporter"/>
    <property type="match status" value="1"/>
</dbReference>
<dbReference type="InterPro" id="IPR036259">
    <property type="entry name" value="MFS_trans_sf"/>
</dbReference>
<keyword evidence="4" id="KW-1003">Cell membrane</keyword>
<evidence type="ECO:0000259" key="5">
    <source>
        <dbReference type="PROSITE" id="PS50850"/>
    </source>
</evidence>
<dbReference type="InterPro" id="IPR023008">
    <property type="entry name" value="MFS_YhhS-like"/>
</dbReference>
<comment type="similarity">
    <text evidence="4">Belongs to the major facilitator superfamily. YhhS family.</text>
</comment>
<keyword evidence="2 4" id="KW-1133">Transmembrane helix</keyword>
<feature type="transmembrane region" description="Helical" evidence="4">
    <location>
        <begin position="173"/>
        <end position="195"/>
    </location>
</feature>
<accession>A0A653E8H9</accession>
<feature type="transmembrane region" description="Helical" evidence="4">
    <location>
        <begin position="39"/>
        <end position="60"/>
    </location>
</feature>
<feature type="transmembrane region" description="Helical" evidence="4">
    <location>
        <begin position="253"/>
        <end position="270"/>
    </location>
</feature>
<evidence type="ECO:0000313" key="6">
    <source>
        <dbReference type="EMBL" id="VEV98918.1"/>
    </source>
</evidence>
<comment type="subcellular location">
    <subcellularLocation>
        <location evidence="4">Cell inner membrane</location>
        <topology evidence="4">Multi-pass membrane protein</topology>
    </subcellularLocation>
</comment>
<dbReference type="InterPro" id="IPR011701">
    <property type="entry name" value="MFS"/>
</dbReference>
<gene>
    <name evidence="6" type="ORF">PMYSY11_3874</name>
</gene>